<sequence length="258" mass="29319">MAIKLRKQDEVAARTIDLRKKVSLVKQQVGLLAQPAQVEFVLDISGSFAGCYHDNIIQDIVERLAPVALEFDDDGTMPVTLFGVDAHQAPEITQANLCDYVNREVVKKYPFEGGTQYAKPLWNIVQRHFGAAVQEVTVDEGSWFKKKKTETRIIQQPVANLPVFVQFITDGDNQDREETEHLLRMMEVLPIFIQFVGVGNASFAFLRKLDEMNRAFMDNAGFFQVIDIVNASDEQLYKDMLHEFPAWLKKAKAKGLIR</sequence>
<dbReference type="InterPro" id="IPR002035">
    <property type="entry name" value="VWF_A"/>
</dbReference>
<dbReference type="Pfam" id="PF10138">
    <property type="entry name" value="vWA-TerF-like"/>
    <property type="match status" value="1"/>
</dbReference>
<protein>
    <submittedName>
        <fullName evidence="2">TerF vWA domain-containing protein</fullName>
    </submittedName>
</protein>
<name>A0A521FYU1_9BACT</name>
<dbReference type="InterPro" id="IPR019303">
    <property type="entry name" value="vWA_TerF_C"/>
</dbReference>
<evidence type="ECO:0000259" key="1">
    <source>
        <dbReference type="PROSITE" id="PS50234"/>
    </source>
</evidence>
<evidence type="ECO:0000313" key="2">
    <source>
        <dbReference type="EMBL" id="TAA73924.1"/>
    </source>
</evidence>
<keyword evidence="3" id="KW-1185">Reference proteome</keyword>
<reference evidence="2" key="1">
    <citation type="submission" date="2017-07" db="EMBL/GenBank/DDBJ databases">
        <title>The cable genome - Insights into the physiology and evolution of filamentous bacteria capable of sulfide oxidation via long distance electron transfer.</title>
        <authorList>
            <person name="Thorup C."/>
            <person name="Bjerg J.T."/>
            <person name="Schreiber L."/>
            <person name="Nielsen L.P."/>
            <person name="Kjeldsen K.U."/>
            <person name="Boesen T."/>
            <person name="Boggild A."/>
            <person name="Meysman F."/>
            <person name="Geelhoed J."/>
            <person name="Schramm A."/>
        </authorList>
    </citation>
    <scope>NUCLEOTIDE SEQUENCE [LARGE SCALE GENOMIC DNA]</scope>
    <source>
        <strain evidence="2">GS</strain>
    </source>
</reference>
<dbReference type="InterPro" id="IPR036465">
    <property type="entry name" value="vWFA_dom_sf"/>
</dbReference>
<accession>A0A521FYU1</accession>
<evidence type="ECO:0000313" key="3">
    <source>
        <dbReference type="Proteomes" id="UP000316238"/>
    </source>
</evidence>
<comment type="caution">
    <text evidence="2">The sequence shown here is derived from an EMBL/GenBank/DDBJ whole genome shotgun (WGS) entry which is preliminary data.</text>
</comment>
<dbReference type="Gene3D" id="3.40.50.410">
    <property type="entry name" value="von Willebrand factor, type A domain"/>
    <property type="match status" value="1"/>
</dbReference>
<dbReference type="EMBL" id="NQJD01000049">
    <property type="protein sequence ID" value="TAA73924.1"/>
    <property type="molecule type" value="Genomic_DNA"/>
</dbReference>
<gene>
    <name evidence="2" type="ORF">CDV28_14912</name>
</gene>
<dbReference type="SUPFAM" id="SSF53300">
    <property type="entry name" value="vWA-like"/>
    <property type="match status" value="1"/>
</dbReference>
<dbReference type="Proteomes" id="UP000316238">
    <property type="component" value="Unassembled WGS sequence"/>
</dbReference>
<organism evidence="2 3">
    <name type="scientific">Candidatus Electronema aureum</name>
    <dbReference type="NCBI Taxonomy" id="2005002"/>
    <lineage>
        <taxon>Bacteria</taxon>
        <taxon>Pseudomonadati</taxon>
        <taxon>Thermodesulfobacteriota</taxon>
        <taxon>Desulfobulbia</taxon>
        <taxon>Desulfobulbales</taxon>
        <taxon>Desulfobulbaceae</taxon>
        <taxon>Candidatus Electronema</taxon>
    </lineage>
</organism>
<dbReference type="PROSITE" id="PS50234">
    <property type="entry name" value="VWFA"/>
    <property type="match status" value="1"/>
</dbReference>
<feature type="domain" description="VWFA" evidence="1">
    <location>
        <begin position="37"/>
        <end position="240"/>
    </location>
</feature>
<dbReference type="AlphaFoldDB" id="A0A521FYU1"/>
<proteinExistence type="predicted"/>